<protein>
    <submittedName>
        <fullName evidence="6">Retrotransposon protein, putative, unclassified</fullName>
    </submittedName>
</protein>
<evidence type="ECO:0000256" key="4">
    <source>
        <dbReference type="SAM" id="MobiDB-lite"/>
    </source>
</evidence>
<dbReference type="GO" id="GO:0003676">
    <property type="term" value="F:nucleic acid binding"/>
    <property type="evidence" value="ECO:0007669"/>
    <property type="project" value="InterPro"/>
</dbReference>
<evidence type="ECO:0000313" key="6">
    <source>
        <dbReference type="EMBL" id="GEU92868.1"/>
    </source>
</evidence>
<proteinExistence type="predicted"/>
<dbReference type="InterPro" id="IPR013103">
    <property type="entry name" value="RVT_2"/>
</dbReference>
<dbReference type="Pfam" id="PF00665">
    <property type="entry name" value="rve"/>
    <property type="match status" value="1"/>
</dbReference>
<gene>
    <name evidence="6" type="ORF">Tci_064846</name>
</gene>
<organism evidence="6">
    <name type="scientific">Tanacetum cinerariifolium</name>
    <name type="common">Dalmatian daisy</name>
    <name type="synonym">Chrysanthemum cinerariifolium</name>
    <dbReference type="NCBI Taxonomy" id="118510"/>
    <lineage>
        <taxon>Eukaryota</taxon>
        <taxon>Viridiplantae</taxon>
        <taxon>Streptophyta</taxon>
        <taxon>Embryophyta</taxon>
        <taxon>Tracheophyta</taxon>
        <taxon>Spermatophyta</taxon>
        <taxon>Magnoliopsida</taxon>
        <taxon>eudicotyledons</taxon>
        <taxon>Gunneridae</taxon>
        <taxon>Pentapetalae</taxon>
        <taxon>asterids</taxon>
        <taxon>campanulids</taxon>
        <taxon>Asterales</taxon>
        <taxon>Asteraceae</taxon>
        <taxon>Asteroideae</taxon>
        <taxon>Anthemideae</taxon>
        <taxon>Anthemidinae</taxon>
        <taxon>Tanacetum</taxon>
    </lineage>
</organism>
<dbReference type="Pfam" id="PF07727">
    <property type="entry name" value="RVT_2"/>
    <property type="match status" value="1"/>
</dbReference>
<dbReference type="InterPro" id="IPR039537">
    <property type="entry name" value="Retrotran_Ty1/copia-like"/>
</dbReference>
<keyword evidence="1" id="KW-0479">Metal-binding</keyword>
<feature type="coiled-coil region" evidence="3">
    <location>
        <begin position="93"/>
        <end position="131"/>
    </location>
</feature>
<keyword evidence="2" id="KW-0378">Hydrolase</keyword>
<evidence type="ECO:0000256" key="3">
    <source>
        <dbReference type="SAM" id="Coils"/>
    </source>
</evidence>
<dbReference type="EMBL" id="BKCJ010010728">
    <property type="protein sequence ID" value="GEU92868.1"/>
    <property type="molecule type" value="Genomic_DNA"/>
</dbReference>
<keyword evidence="3" id="KW-0175">Coiled coil</keyword>
<dbReference type="InterPro" id="IPR036397">
    <property type="entry name" value="RNaseH_sf"/>
</dbReference>
<dbReference type="PANTHER" id="PTHR42648:SF18">
    <property type="entry name" value="RETROTRANSPOSON, UNCLASSIFIED-LIKE PROTEIN"/>
    <property type="match status" value="1"/>
</dbReference>
<evidence type="ECO:0000259" key="5">
    <source>
        <dbReference type="PROSITE" id="PS50994"/>
    </source>
</evidence>
<evidence type="ECO:0000256" key="2">
    <source>
        <dbReference type="ARBA" id="ARBA00022801"/>
    </source>
</evidence>
<accession>A0A6L2P2Y9</accession>
<name>A0A6L2P2Y9_TANCI</name>
<evidence type="ECO:0000256" key="1">
    <source>
        <dbReference type="ARBA" id="ARBA00022723"/>
    </source>
</evidence>
<dbReference type="InterPro" id="IPR001584">
    <property type="entry name" value="Integrase_cat-core"/>
</dbReference>
<dbReference type="GO" id="GO:0015074">
    <property type="term" value="P:DNA integration"/>
    <property type="evidence" value="ECO:0007669"/>
    <property type="project" value="InterPro"/>
</dbReference>
<reference evidence="6" key="1">
    <citation type="journal article" date="2019" name="Sci. Rep.">
        <title>Draft genome of Tanacetum cinerariifolium, the natural source of mosquito coil.</title>
        <authorList>
            <person name="Yamashiro T."/>
            <person name="Shiraishi A."/>
            <person name="Satake H."/>
            <person name="Nakayama K."/>
        </authorList>
    </citation>
    <scope>NUCLEOTIDE SEQUENCE</scope>
</reference>
<feature type="compositionally biased region" description="Basic residues" evidence="4">
    <location>
        <begin position="1012"/>
        <end position="1024"/>
    </location>
</feature>
<comment type="caution">
    <text evidence="6">The sequence shown here is derived from an EMBL/GenBank/DDBJ whole genome shotgun (WGS) entry which is preliminary data.</text>
</comment>
<feature type="region of interest" description="Disordered" evidence="4">
    <location>
        <begin position="992"/>
        <end position="1038"/>
    </location>
</feature>
<feature type="domain" description="Integrase catalytic" evidence="5">
    <location>
        <begin position="291"/>
        <end position="474"/>
    </location>
</feature>
<dbReference type="PANTHER" id="PTHR42648">
    <property type="entry name" value="TRANSPOSASE, PUTATIVE-RELATED"/>
    <property type="match status" value="1"/>
</dbReference>
<feature type="compositionally biased region" description="Basic and acidic residues" evidence="4">
    <location>
        <begin position="1080"/>
        <end position="1091"/>
    </location>
</feature>
<dbReference type="Gene3D" id="3.30.420.10">
    <property type="entry name" value="Ribonuclease H-like superfamily/Ribonuclease H"/>
    <property type="match status" value="1"/>
</dbReference>
<sequence length="1424" mass="162757">MSIFEKIPNLVAKCNAKSIQNKNMNESLTAELERYKERVKLFKEWQKVDLNDREKYIEKQMNDMNLNRNAKFAAFQKEIDSLKFSLLKNVKDNETLMTKINVLKTQSKEKEDKYNEKEIDFEKKIKELENIVFKVGQYAQTMHRLTKPQVFYDDTHKQALGYQNPFYLKKAQWIKPTLYDGFVISRQHAVIYMVDFEETLTLDEESRSKMLKQQNDPLFQEKKINISPVNYSKLNNISEHFQNHFVQPKELSAEQDFWLPISNPVSEQLVVQPTLVKIEVHTCSLGKSKKHTHKPKSEDTIQEKLYLLHMDLCGPMRVENINEKKYILVIVDDYSRFTWMKFLHSKDENPEFVIKFLKMIQVLLNTSIRYIRTDNGTEFVNQTLKSYYEDVEISYQTSVARTPQQNDVVKRRNQTLVKAIHTMLIFLKAPLYLWAEDLLFQPMFNEYFNPPPSVVSLVHVVAAPRPAGLIGSPLLTLIDQAALSASTSSTTHETQSPVVSKGFEEQLQPTQCVDDLFLDLLSLEPINVANKNMTIYQMDVKIAFLNGKLHEVVYVSQPEGFVDPDNPTHMYRLKKVLYGLKQALQAWYDMLLSFLLSQKFSKVSSKFKMSMMGKMSFFLGLQNSQSPRGIFINQTKYALEILKKYGMDSSDPVDTPLMEKTKLDADLHRKTVDLTHYHWMIGSLMYLTSSRLDLVFAVCMCARYQARPTEKHLHDDTRKSTSESAQFLGDRLVSSSSKKKKSMAISSTEASYIALSGYIEVFKKILNICPRVQGVVFAKTPYEESMLTFLIELGYKGQLKKLPSMKSKMDILWGMFHKENVDYPALIWENFQYQIDYKLAKLGRRKIMPYLRFTKLIINHFLSQHKSLAKLKHLYINTIKDDGVLNKLKFAKTGEEFQEYGRAIPDTMLNEDIKQSKAYQTFLYLSTSLIPPKKTKGKGSKRKKQAVTPKKKGSISAKDYIILDPHAGLKLEKSISLTEAEEEEAARRVYANHERLVMESNESDGEPTNRPTGRRRPSASKKISRIQSQTRGSSKGAGVELEVLDESICIFTTSSEGTGITLGVLDEVKGGSEAKVKSTIDWGSKNEKGVQQDDQDDDDNDRSIDIEKTDDDEETDDEYVDDDDYVHNDVNEKMKYVKVLVIRKDDAEVSDAAKADVEKTKEVKGDYKKVRLALTSSSLYVSLGFGNQFLNLSSDKSTVATVKDAADVEINSLLDIQIQQEVHLIQYPTLLNVPVSVIPKQPIPTLSLTLTTKTLISTIPPPPPIVSTISSVKQQTTPIPTPPNHYYSSKSQVPSAVNEYPGLSLGYTLQKETSSFDLRKPLPLKDRPGQLTVASEYFFNNDLEYLKSSDPEKKYTTSITKTKAAGYELVGIIHSDDGNPTSANIKQALRQEEQVEEILVLLRAKMTRALYMIRDVQGARRMVT</sequence>
<dbReference type="SUPFAM" id="SSF53098">
    <property type="entry name" value="Ribonuclease H-like"/>
    <property type="match status" value="1"/>
</dbReference>
<feature type="region of interest" description="Disordered" evidence="4">
    <location>
        <begin position="1080"/>
        <end position="1123"/>
    </location>
</feature>
<dbReference type="PROSITE" id="PS50994">
    <property type="entry name" value="INTEGRASE"/>
    <property type="match status" value="1"/>
</dbReference>
<dbReference type="GO" id="GO:0016787">
    <property type="term" value="F:hydrolase activity"/>
    <property type="evidence" value="ECO:0007669"/>
    <property type="project" value="UniProtKB-KW"/>
</dbReference>
<feature type="compositionally biased region" description="Acidic residues" evidence="4">
    <location>
        <begin position="1108"/>
        <end position="1123"/>
    </location>
</feature>
<feature type="region of interest" description="Disordered" evidence="4">
    <location>
        <begin position="933"/>
        <end position="952"/>
    </location>
</feature>
<dbReference type="InterPro" id="IPR012337">
    <property type="entry name" value="RNaseH-like_sf"/>
</dbReference>
<dbReference type="GO" id="GO:0046872">
    <property type="term" value="F:metal ion binding"/>
    <property type="evidence" value="ECO:0007669"/>
    <property type="project" value="UniProtKB-KW"/>
</dbReference>